<dbReference type="VEuPathDB" id="FungiDB:PHYBLDRAFT_170711"/>
<proteinExistence type="predicted"/>
<name>A0A167LYE2_PHYB8</name>
<evidence type="ECO:0000313" key="3">
    <source>
        <dbReference type="Proteomes" id="UP000077315"/>
    </source>
</evidence>
<protein>
    <submittedName>
        <fullName evidence="2">Uncharacterized protein</fullName>
    </submittedName>
</protein>
<dbReference type="Proteomes" id="UP000077315">
    <property type="component" value="Unassembled WGS sequence"/>
</dbReference>
<keyword evidence="3" id="KW-1185">Reference proteome</keyword>
<keyword evidence="1" id="KW-1133">Transmembrane helix</keyword>
<keyword evidence="1" id="KW-0472">Membrane</keyword>
<dbReference type="EMBL" id="KV440986">
    <property type="protein sequence ID" value="OAD71347.1"/>
    <property type="molecule type" value="Genomic_DNA"/>
</dbReference>
<evidence type="ECO:0000313" key="2">
    <source>
        <dbReference type="EMBL" id="OAD71347.1"/>
    </source>
</evidence>
<accession>A0A167LYE2</accession>
<dbReference type="AlphaFoldDB" id="A0A167LYE2"/>
<sequence>MPNATLAANSLRKVPQQLCIIKIIGNKRSSVQIENDNKHNITSLPQLSTLTLVLVLVLALTLTLDYCFVKMQIHYLRLKVIDKGLKAIYLEHPILLINTRGIQPQKKKCAWVMLQYLRERKVDMIIIICHKTGPVAQDKY</sequence>
<dbReference type="GeneID" id="28997321"/>
<dbReference type="InParanoid" id="A0A167LYE2"/>
<organism evidence="2 3">
    <name type="scientific">Phycomyces blakesleeanus (strain ATCC 8743b / DSM 1359 / FGSC 10004 / NBRC 33097 / NRRL 1555)</name>
    <dbReference type="NCBI Taxonomy" id="763407"/>
    <lineage>
        <taxon>Eukaryota</taxon>
        <taxon>Fungi</taxon>
        <taxon>Fungi incertae sedis</taxon>
        <taxon>Mucoromycota</taxon>
        <taxon>Mucoromycotina</taxon>
        <taxon>Mucoromycetes</taxon>
        <taxon>Mucorales</taxon>
        <taxon>Phycomycetaceae</taxon>
        <taxon>Phycomyces</taxon>
    </lineage>
</organism>
<dbReference type="RefSeq" id="XP_018289387.1">
    <property type="nucleotide sequence ID" value="XM_018436415.1"/>
</dbReference>
<gene>
    <name evidence="2" type="ORF">PHYBLDRAFT_170711</name>
</gene>
<reference evidence="3" key="1">
    <citation type="submission" date="2015-06" db="EMBL/GenBank/DDBJ databases">
        <title>Expansion of signal transduction pathways in fungi by whole-genome duplication.</title>
        <authorList>
            <consortium name="DOE Joint Genome Institute"/>
            <person name="Corrochano L.M."/>
            <person name="Kuo A."/>
            <person name="Marcet-Houben M."/>
            <person name="Polaino S."/>
            <person name="Salamov A."/>
            <person name="Villalobos J.M."/>
            <person name="Alvarez M.I."/>
            <person name="Avalos J."/>
            <person name="Benito E.P."/>
            <person name="Benoit I."/>
            <person name="Burger G."/>
            <person name="Camino L.P."/>
            <person name="Canovas D."/>
            <person name="Cerda-Olmedo E."/>
            <person name="Cheng J.-F."/>
            <person name="Dominguez A."/>
            <person name="Elias M."/>
            <person name="Eslava A.P."/>
            <person name="Glaser F."/>
            <person name="Grimwood J."/>
            <person name="Gutierrez G."/>
            <person name="Heitman J."/>
            <person name="Henrissat B."/>
            <person name="Iturriaga E.A."/>
            <person name="Lang B.F."/>
            <person name="Lavin J.L."/>
            <person name="Lee S."/>
            <person name="Li W."/>
            <person name="Lindquist E."/>
            <person name="Lopez-Garcia S."/>
            <person name="Luque E.M."/>
            <person name="Marcos A.T."/>
            <person name="Martin J."/>
            <person name="McCluskey K."/>
            <person name="Medina H.R."/>
            <person name="Miralles-Duran A."/>
            <person name="Miyazaki A."/>
            <person name="Munoz-Torres E."/>
            <person name="Oguiza J.A."/>
            <person name="Ohm R."/>
            <person name="Olmedo M."/>
            <person name="Orejas M."/>
            <person name="Ortiz-Castellanos L."/>
            <person name="Pisabarro A.G."/>
            <person name="Rodriguez-Romero J."/>
            <person name="Ruiz-Herrera J."/>
            <person name="Ruiz-Vazquez R."/>
            <person name="Sanz C."/>
            <person name="Schackwitz W."/>
            <person name="Schmutz J."/>
            <person name="Shahriari M."/>
            <person name="Shelest E."/>
            <person name="Silva-Franco F."/>
            <person name="Soanes D."/>
            <person name="Syed K."/>
            <person name="Tagua V.G."/>
            <person name="Talbot N.J."/>
            <person name="Thon M."/>
            <person name="De vries R.P."/>
            <person name="Wiebenga A."/>
            <person name="Yadav J.S."/>
            <person name="Braun E.L."/>
            <person name="Baker S."/>
            <person name="Garre V."/>
            <person name="Horwitz B."/>
            <person name="Torres-Martinez S."/>
            <person name="Idnurm A."/>
            <person name="Herrera-Estrella A."/>
            <person name="Gabaldon T."/>
            <person name="Grigoriev I.V."/>
        </authorList>
    </citation>
    <scope>NUCLEOTIDE SEQUENCE [LARGE SCALE GENOMIC DNA]</scope>
    <source>
        <strain evidence="3">NRRL 1555(-)</strain>
    </source>
</reference>
<keyword evidence="1" id="KW-0812">Transmembrane</keyword>
<evidence type="ECO:0000256" key="1">
    <source>
        <dbReference type="SAM" id="Phobius"/>
    </source>
</evidence>
<feature type="transmembrane region" description="Helical" evidence="1">
    <location>
        <begin position="47"/>
        <end position="69"/>
    </location>
</feature>